<evidence type="ECO:0000256" key="4">
    <source>
        <dbReference type="ARBA" id="ARBA00022679"/>
    </source>
</evidence>
<evidence type="ECO:0000256" key="2">
    <source>
        <dbReference type="ARBA" id="ARBA00022490"/>
    </source>
</evidence>
<dbReference type="PROSITE" id="PS50011">
    <property type="entry name" value="PROTEIN_KINASE_DOM"/>
    <property type="match status" value="1"/>
</dbReference>
<dbReference type="Proteomes" id="UP000095280">
    <property type="component" value="Unplaced"/>
</dbReference>
<dbReference type="GO" id="GO:0043066">
    <property type="term" value="P:negative regulation of apoptotic process"/>
    <property type="evidence" value="ECO:0007669"/>
    <property type="project" value="TreeGrafter"/>
</dbReference>
<dbReference type="InterPro" id="IPR051302">
    <property type="entry name" value="Dual_SerThr-Tyr_Kinase"/>
</dbReference>
<evidence type="ECO:0000259" key="7">
    <source>
        <dbReference type="PROSITE" id="PS50011"/>
    </source>
</evidence>
<dbReference type="GO" id="GO:0004674">
    <property type="term" value="F:protein serine/threonine kinase activity"/>
    <property type="evidence" value="ECO:0007669"/>
    <property type="project" value="UniProtKB-KW"/>
</dbReference>
<dbReference type="GO" id="GO:0005737">
    <property type="term" value="C:cytoplasm"/>
    <property type="evidence" value="ECO:0007669"/>
    <property type="project" value="UniProtKB-SubCell"/>
</dbReference>
<feature type="compositionally biased region" description="Polar residues" evidence="6">
    <location>
        <begin position="225"/>
        <end position="234"/>
    </location>
</feature>
<evidence type="ECO:0000313" key="8">
    <source>
        <dbReference type="Proteomes" id="UP000095280"/>
    </source>
</evidence>
<evidence type="ECO:0000256" key="6">
    <source>
        <dbReference type="SAM" id="MobiDB-lite"/>
    </source>
</evidence>
<dbReference type="PANTHER" id="PTHR46392">
    <property type="entry name" value="DUAL SERINE/THREONINE AND TYROSINE PROTEIN KINASE"/>
    <property type="match status" value="1"/>
</dbReference>
<keyword evidence="4" id="KW-0808">Transferase</keyword>
<dbReference type="AlphaFoldDB" id="A0A1I8JDQ2"/>
<feature type="domain" description="Protein kinase" evidence="7">
    <location>
        <begin position="1"/>
        <end position="182"/>
    </location>
</feature>
<dbReference type="InterPro" id="IPR011009">
    <property type="entry name" value="Kinase-like_dom_sf"/>
</dbReference>
<evidence type="ECO:0000256" key="5">
    <source>
        <dbReference type="ARBA" id="ARBA00022777"/>
    </source>
</evidence>
<dbReference type="GO" id="GO:0045743">
    <property type="term" value="P:positive regulation of fibroblast growth factor receptor signaling pathway"/>
    <property type="evidence" value="ECO:0007669"/>
    <property type="project" value="TreeGrafter"/>
</dbReference>
<reference evidence="9" key="1">
    <citation type="submission" date="2016-11" db="UniProtKB">
        <authorList>
            <consortium name="WormBaseParasite"/>
        </authorList>
    </citation>
    <scope>IDENTIFICATION</scope>
</reference>
<evidence type="ECO:0000313" key="9">
    <source>
        <dbReference type="WBParaSite" id="maker-uti_cns_0046842-snap-gene-0.8-mRNA-1"/>
    </source>
</evidence>
<dbReference type="GO" id="GO:0044344">
    <property type="term" value="P:cellular response to fibroblast growth factor stimulus"/>
    <property type="evidence" value="ECO:0007669"/>
    <property type="project" value="TreeGrafter"/>
</dbReference>
<dbReference type="GO" id="GO:0070374">
    <property type="term" value="P:positive regulation of ERK1 and ERK2 cascade"/>
    <property type="evidence" value="ECO:0007669"/>
    <property type="project" value="TreeGrafter"/>
</dbReference>
<comment type="subcellular location">
    <subcellularLocation>
        <location evidence="1">Cytoplasm</location>
    </subcellularLocation>
</comment>
<dbReference type="WBParaSite" id="maker-uti_cns_0046842-snap-gene-0.8-mRNA-1">
    <property type="protein sequence ID" value="maker-uti_cns_0046842-snap-gene-0.8-mRNA-1"/>
    <property type="gene ID" value="maker-uti_cns_0046842-snap-gene-0.8"/>
</dbReference>
<keyword evidence="5" id="KW-0418">Kinase</keyword>
<sequence length="234" mass="26207">MDLMHSDVWQLMQNRQLTLRKRIWFGLQLARALEFLHSSSLIPSRCEAAKFAAQVDAELTTVRLTDFGLLKSTGLTGQSLVGTPIYLAPEMVTNSSYDISADVYSLGIALWYLCEGSGSKHPKYVEVMPSVGAILLAGSMNSRPDRLPCIPADLWDLMERCWDAQPRNRPPAKEPPNRDPLTFAKTVMYDLERGLNAYKYKWSGTDPEPQFLRKEKSSEEEATTGLPTEDSSSS</sequence>
<feature type="region of interest" description="Disordered" evidence="6">
    <location>
        <begin position="200"/>
        <end position="234"/>
    </location>
</feature>
<protein>
    <submittedName>
        <fullName evidence="9">Protein kinase domain-containing protein</fullName>
    </submittedName>
</protein>
<keyword evidence="2" id="KW-0963">Cytoplasm</keyword>
<proteinExistence type="predicted"/>
<dbReference type="GO" id="GO:0005524">
    <property type="term" value="F:ATP binding"/>
    <property type="evidence" value="ECO:0007669"/>
    <property type="project" value="InterPro"/>
</dbReference>
<dbReference type="InterPro" id="IPR001245">
    <property type="entry name" value="Ser-Thr/Tyr_kinase_cat_dom"/>
</dbReference>
<keyword evidence="3" id="KW-0723">Serine/threonine-protein kinase</keyword>
<keyword evidence="8" id="KW-1185">Reference proteome</keyword>
<dbReference type="Gene3D" id="1.10.510.10">
    <property type="entry name" value="Transferase(Phosphotransferase) domain 1"/>
    <property type="match status" value="1"/>
</dbReference>
<organism evidence="8 9">
    <name type="scientific">Macrostomum lignano</name>
    <dbReference type="NCBI Taxonomy" id="282301"/>
    <lineage>
        <taxon>Eukaryota</taxon>
        <taxon>Metazoa</taxon>
        <taxon>Spiralia</taxon>
        <taxon>Lophotrochozoa</taxon>
        <taxon>Platyhelminthes</taxon>
        <taxon>Rhabditophora</taxon>
        <taxon>Macrostomorpha</taxon>
        <taxon>Macrostomida</taxon>
        <taxon>Macrostomidae</taxon>
        <taxon>Macrostomum</taxon>
    </lineage>
</organism>
<evidence type="ECO:0000256" key="1">
    <source>
        <dbReference type="ARBA" id="ARBA00004496"/>
    </source>
</evidence>
<dbReference type="InterPro" id="IPR000719">
    <property type="entry name" value="Prot_kinase_dom"/>
</dbReference>
<evidence type="ECO:0000256" key="3">
    <source>
        <dbReference type="ARBA" id="ARBA00022527"/>
    </source>
</evidence>
<dbReference type="PANTHER" id="PTHR46392:SF1">
    <property type="entry name" value="DUAL SERINE_THREONINE AND TYROSINE PROTEIN KINASE"/>
    <property type="match status" value="1"/>
</dbReference>
<name>A0A1I8JDQ2_9PLAT</name>
<dbReference type="SUPFAM" id="SSF56112">
    <property type="entry name" value="Protein kinase-like (PK-like)"/>
    <property type="match status" value="1"/>
</dbReference>
<dbReference type="Pfam" id="PF07714">
    <property type="entry name" value="PK_Tyr_Ser-Thr"/>
    <property type="match status" value="1"/>
</dbReference>
<accession>A0A1I8JDQ2</accession>